<dbReference type="GO" id="GO:0008270">
    <property type="term" value="F:zinc ion binding"/>
    <property type="evidence" value="ECO:0007669"/>
    <property type="project" value="InterPro"/>
</dbReference>
<evidence type="ECO:0000256" key="8">
    <source>
        <dbReference type="PROSITE-ProRule" id="PRU01379"/>
    </source>
</evidence>
<keyword evidence="4" id="KW-0645">Protease</keyword>
<dbReference type="GO" id="GO:0005615">
    <property type="term" value="C:extracellular space"/>
    <property type="evidence" value="ECO:0007669"/>
    <property type="project" value="TreeGrafter"/>
</dbReference>
<keyword evidence="7" id="KW-0378">Hydrolase</keyword>
<sequence length="369" mass="39822">MVADWESQKYPHVAGLSTVGQSVEGRQLWVMRIARDPDRKSLGKPKFGYVGNMHGNEAVSRQVLVCLLARYGEEERITELVNGTDVCIVPGMSPDGFERSTEGDCSGDHSGRNNAKNKDLSGGFPDQFDKSNVDPADIPEVMEVMRWIQEMGFVLSGGLHGGTVVASYPFDDSASHEQEGHYSPSADDGLFRQLALVYRELSDATSLGTSQALQGLEAYLHPPPLPLPVADSLRHRCIGGSLCLGMGVRVHTGSLLGSRLSGPGAWGSLGPLRRWGAPGLSAWGSVTQAQLAAGGAHGPLIWDSPQLLLGQWRGCPSVGLPWSLVFWGPLHVWSFDLLHTCFIPWRTGLCLPTLPSRSLHGETFGMQAC</sequence>
<dbReference type="AlphaFoldDB" id="A0AAX7UQ07"/>
<evidence type="ECO:0000256" key="6">
    <source>
        <dbReference type="ARBA" id="ARBA00022833"/>
    </source>
</evidence>
<dbReference type="PROSITE" id="PS00133">
    <property type="entry name" value="CARBOXYPEPT_ZN_2"/>
    <property type="match status" value="1"/>
</dbReference>
<keyword evidence="6" id="KW-0862">Zinc</keyword>
<evidence type="ECO:0000256" key="5">
    <source>
        <dbReference type="ARBA" id="ARBA00022723"/>
    </source>
</evidence>
<dbReference type="GO" id="GO:0006518">
    <property type="term" value="P:peptide metabolic process"/>
    <property type="evidence" value="ECO:0007669"/>
    <property type="project" value="TreeGrafter"/>
</dbReference>
<comment type="similarity">
    <text evidence="2 8">Belongs to the peptidase M14 family.</text>
</comment>
<dbReference type="InterPro" id="IPR050753">
    <property type="entry name" value="Peptidase_M14_domain"/>
</dbReference>
<dbReference type="Ensembl" id="ENSACLT00000062656.1">
    <property type="protein sequence ID" value="ENSACLP00000072138.1"/>
    <property type="gene ID" value="ENSACLG00000034097.1"/>
</dbReference>
<evidence type="ECO:0000256" key="9">
    <source>
        <dbReference type="SAM" id="MobiDB-lite"/>
    </source>
</evidence>
<accession>A0AAX7UQ07</accession>
<evidence type="ECO:0000313" key="12">
    <source>
        <dbReference type="Proteomes" id="UP000265100"/>
    </source>
</evidence>
<dbReference type="PANTHER" id="PTHR11532">
    <property type="entry name" value="PROTEASE M14 CARBOXYPEPTIDASE"/>
    <property type="match status" value="1"/>
</dbReference>
<dbReference type="InterPro" id="IPR000834">
    <property type="entry name" value="Peptidase_M14"/>
</dbReference>
<evidence type="ECO:0000256" key="7">
    <source>
        <dbReference type="ARBA" id="ARBA00023049"/>
    </source>
</evidence>
<keyword evidence="7" id="KW-0482">Metalloprotease</keyword>
<feature type="region of interest" description="Disordered" evidence="9">
    <location>
        <begin position="98"/>
        <end position="134"/>
    </location>
</feature>
<protein>
    <recommendedName>
        <fullName evidence="10">Peptidase M14 domain-containing protein</fullName>
    </recommendedName>
</protein>
<organism evidence="11 12">
    <name type="scientific">Astatotilapia calliptera</name>
    <name type="common">Eastern happy</name>
    <name type="synonym">Chromis callipterus</name>
    <dbReference type="NCBI Taxonomy" id="8154"/>
    <lineage>
        <taxon>Eukaryota</taxon>
        <taxon>Metazoa</taxon>
        <taxon>Chordata</taxon>
        <taxon>Craniata</taxon>
        <taxon>Vertebrata</taxon>
        <taxon>Euteleostomi</taxon>
        <taxon>Actinopterygii</taxon>
        <taxon>Neopterygii</taxon>
        <taxon>Teleostei</taxon>
        <taxon>Neoteleostei</taxon>
        <taxon>Acanthomorphata</taxon>
        <taxon>Ovalentaria</taxon>
        <taxon>Cichlomorphae</taxon>
        <taxon>Cichliformes</taxon>
        <taxon>Cichlidae</taxon>
        <taxon>African cichlids</taxon>
        <taxon>Pseudocrenilabrinae</taxon>
        <taxon>Haplochromini</taxon>
        <taxon>Astatotilapia</taxon>
    </lineage>
</organism>
<dbReference type="GO" id="GO:0016485">
    <property type="term" value="P:protein processing"/>
    <property type="evidence" value="ECO:0007669"/>
    <property type="project" value="TreeGrafter"/>
</dbReference>
<keyword evidence="5" id="KW-0479">Metal-binding</keyword>
<evidence type="ECO:0000256" key="2">
    <source>
        <dbReference type="ARBA" id="ARBA00005988"/>
    </source>
</evidence>
<evidence type="ECO:0000256" key="1">
    <source>
        <dbReference type="ARBA" id="ARBA00001947"/>
    </source>
</evidence>
<dbReference type="SUPFAM" id="SSF53187">
    <property type="entry name" value="Zn-dependent exopeptidases"/>
    <property type="match status" value="1"/>
</dbReference>
<comment type="cofactor">
    <cofactor evidence="1">
        <name>Zn(2+)</name>
        <dbReference type="ChEBI" id="CHEBI:29105"/>
    </cofactor>
</comment>
<reference evidence="11" key="1">
    <citation type="submission" date="2018-05" db="EMBL/GenBank/DDBJ databases">
        <authorList>
            <person name="Datahose"/>
        </authorList>
    </citation>
    <scope>NUCLEOTIDE SEQUENCE</scope>
</reference>
<dbReference type="Proteomes" id="UP000265100">
    <property type="component" value="Chromosome 13"/>
</dbReference>
<proteinExistence type="inferred from homology"/>
<dbReference type="SMART" id="SM00631">
    <property type="entry name" value="Zn_pept"/>
    <property type="match status" value="1"/>
</dbReference>
<dbReference type="GeneTree" id="ENSGT00940000156919"/>
<evidence type="ECO:0000256" key="3">
    <source>
        <dbReference type="ARBA" id="ARBA00022645"/>
    </source>
</evidence>
<evidence type="ECO:0000259" key="10">
    <source>
        <dbReference type="PROSITE" id="PS52035"/>
    </source>
</evidence>
<evidence type="ECO:0000313" key="11">
    <source>
        <dbReference type="Ensembl" id="ENSACLP00000072138.1"/>
    </source>
</evidence>
<feature type="domain" description="Peptidase M14" evidence="10">
    <location>
        <begin position="1"/>
        <end position="251"/>
    </location>
</feature>
<comment type="caution">
    <text evidence="8">Lacks conserved residue(s) required for the propagation of feature annotation.</text>
</comment>
<reference evidence="11" key="2">
    <citation type="submission" date="2025-08" db="UniProtKB">
        <authorList>
            <consortium name="Ensembl"/>
        </authorList>
    </citation>
    <scope>IDENTIFICATION</scope>
</reference>
<dbReference type="GO" id="GO:0004181">
    <property type="term" value="F:metallocarboxypeptidase activity"/>
    <property type="evidence" value="ECO:0007669"/>
    <property type="project" value="InterPro"/>
</dbReference>
<dbReference type="PANTHER" id="PTHR11532:SF57">
    <property type="entry name" value="CARBOXYPEPTIDASE D, B"/>
    <property type="match status" value="1"/>
</dbReference>
<name>A0AAX7UQ07_ASTCA</name>
<dbReference type="Pfam" id="PF00246">
    <property type="entry name" value="Peptidase_M14"/>
    <property type="match status" value="1"/>
</dbReference>
<keyword evidence="12" id="KW-1185">Reference proteome</keyword>
<dbReference type="PROSITE" id="PS52035">
    <property type="entry name" value="PEPTIDASE_M14"/>
    <property type="match status" value="1"/>
</dbReference>
<evidence type="ECO:0000256" key="4">
    <source>
        <dbReference type="ARBA" id="ARBA00022670"/>
    </source>
</evidence>
<reference evidence="11" key="3">
    <citation type="submission" date="2025-09" db="UniProtKB">
        <authorList>
            <consortium name="Ensembl"/>
        </authorList>
    </citation>
    <scope>IDENTIFICATION</scope>
</reference>
<feature type="compositionally biased region" description="Basic and acidic residues" evidence="9">
    <location>
        <begin position="98"/>
        <end position="119"/>
    </location>
</feature>
<dbReference type="Gene3D" id="3.40.630.10">
    <property type="entry name" value="Zn peptidases"/>
    <property type="match status" value="1"/>
</dbReference>
<dbReference type="InterPro" id="IPR057247">
    <property type="entry name" value="CARBOXYPEPT_ZN_2"/>
</dbReference>
<keyword evidence="3" id="KW-0121">Carboxypeptidase</keyword>
<dbReference type="PRINTS" id="PR00765">
    <property type="entry name" value="CRBOXYPTASEA"/>
</dbReference>